<proteinExistence type="predicted"/>
<dbReference type="EMBL" id="JAPDRK010000017">
    <property type="protein sequence ID" value="KAJ9604892.1"/>
    <property type="molecule type" value="Genomic_DNA"/>
</dbReference>
<dbReference type="Proteomes" id="UP001172673">
    <property type="component" value="Unassembled WGS sequence"/>
</dbReference>
<dbReference type="GO" id="GO:0019239">
    <property type="term" value="F:deaminase activity"/>
    <property type="evidence" value="ECO:0007669"/>
    <property type="project" value="TreeGrafter"/>
</dbReference>
<evidence type="ECO:0000256" key="3">
    <source>
        <dbReference type="ARBA" id="ARBA00022801"/>
    </source>
</evidence>
<evidence type="ECO:0000256" key="2">
    <source>
        <dbReference type="ARBA" id="ARBA00022723"/>
    </source>
</evidence>
<dbReference type="Gene3D" id="2.30.40.10">
    <property type="entry name" value="Urease, subunit C, domain 1"/>
    <property type="match status" value="1"/>
</dbReference>
<evidence type="ECO:0000259" key="5">
    <source>
        <dbReference type="Pfam" id="PF01979"/>
    </source>
</evidence>
<accession>A0AA38X1B8</accession>
<dbReference type="Gene3D" id="3.20.20.140">
    <property type="entry name" value="Metal-dependent hydrolases"/>
    <property type="match status" value="1"/>
</dbReference>
<sequence length="477" mass="52869">MASKLFTGGTIISYSPSSHSLQPIRNGSLLVTNGKIAEIYSEPPPKADLPKDTEVIDVTGKIITPGFIDTHRHGWQTAFKTLGPNTTLAAYFQQFGQFVPAVAENFTSEDLYLGQLAGLYEALNAGVTSTVDHAHGHWRREDVDEEIKACVESGARVFYGYTFHSTPKGWPIEEQFEHFKGKIQEFRGNDGLVSLGISYDGFAMGTPDIDKQVVDVAQYVYDVPDLPLIGWSLDIPTLVDQAGLLRSEIPVIFSHSSFITAEDIDLLRETNQYISTTPESEFHYGHDNPGAELCQDQASLGVDTHFTFSTDILTQARLWLQHLRAANFRKTLETQKIPIENPMSVSQAFLLATRAGGLALRRPDLGVIQKNATADLCFFDGNSPSLLGWYDPVAAVILHAHVGDISDVIVNGEFVKRDGKIIAPGYDSIKERFLKSARKIQEVWTRIGDPKMTLGEDKFLGFLEYGEVQKVVSQRKE</sequence>
<dbReference type="PANTHER" id="PTHR11271:SF37">
    <property type="entry name" value="FAMILY PROTEIN, PUTATIVE (AFU_ORTHOLOGUE AFUA_4G00460)-RELATED"/>
    <property type="match status" value="1"/>
</dbReference>
<dbReference type="SUPFAM" id="SSF51338">
    <property type="entry name" value="Composite domain of metallo-dependent hydrolases"/>
    <property type="match status" value="1"/>
</dbReference>
<gene>
    <name evidence="6" type="ORF">H2200_010281</name>
</gene>
<organism evidence="6 7">
    <name type="scientific">Cladophialophora chaetospira</name>
    <dbReference type="NCBI Taxonomy" id="386627"/>
    <lineage>
        <taxon>Eukaryota</taxon>
        <taxon>Fungi</taxon>
        <taxon>Dikarya</taxon>
        <taxon>Ascomycota</taxon>
        <taxon>Pezizomycotina</taxon>
        <taxon>Eurotiomycetes</taxon>
        <taxon>Chaetothyriomycetidae</taxon>
        <taxon>Chaetothyriales</taxon>
        <taxon>Herpotrichiellaceae</taxon>
        <taxon>Cladophialophora</taxon>
    </lineage>
</organism>
<dbReference type="PANTHER" id="PTHR11271">
    <property type="entry name" value="GUANINE DEAMINASE"/>
    <property type="match status" value="1"/>
</dbReference>
<feature type="domain" description="Amidohydrolase-related" evidence="5">
    <location>
        <begin position="62"/>
        <end position="187"/>
    </location>
</feature>
<reference evidence="6" key="1">
    <citation type="submission" date="2022-10" db="EMBL/GenBank/DDBJ databases">
        <title>Culturing micro-colonial fungi from biological soil crusts in the Mojave desert and describing Neophaeococcomyces mojavensis, and introducing the new genera and species Taxawa tesnikishii.</title>
        <authorList>
            <person name="Kurbessoian T."/>
            <person name="Stajich J.E."/>
        </authorList>
    </citation>
    <scope>NUCLEOTIDE SEQUENCE</scope>
    <source>
        <strain evidence="6">TK_41</strain>
    </source>
</reference>
<evidence type="ECO:0000313" key="6">
    <source>
        <dbReference type="EMBL" id="KAJ9604892.1"/>
    </source>
</evidence>
<name>A0AA38X1B8_9EURO</name>
<comment type="caution">
    <text evidence="6">The sequence shown here is derived from an EMBL/GenBank/DDBJ whole genome shotgun (WGS) entry which is preliminary data.</text>
</comment>
<keyword evidence="4" id="KW-0862">Zinc</keyword>
<dbReference type="InterPro" id="IPR011059">
    <property type="entry name" value="Metal-dep_hydrolase_composite"/>
</dbReference>
<keyword evidence="2" id="KW-0479">Metal-binding</keyword>
<protein>
    <recommendedName>
        <fullName evidence="5">Amidohydrolase-related domain-containing protein</fullName>
    </recommendedName>
</protein>
<dbReference type="AlphaFoldDB" id="A0AA38X1B8"/>
<dbReference type="GO" id="GO:0046872">
    <property type="term" value="F:metal ion binding"/>
    <property type="evidence" value="ECO:0007669"/>
    <property type="project" value="UniProtKB-KW"/>
</dbReference>
<dbReference type="InterPro" id="IPR032466">
    <property type="entry name" value="Metal_Hydrolase"/>
</dbReference>
<keyword evidence="3" id="KW-0378">Hydrolase</keyword>
<dbReference type="Pfam" id="PF01979">
    <property type="entry name" value="Amidohydro_1"/>
    <property type="match status" value="1"/>
</dbReference>
<comment type="cofactor">
    <cofactor evidence="1">
        <name>Zn(2+)</name>
        <dbReference type="ChEBI" id="CHEBI:29105"/>
    </cofactor>
</comment>
<dbReference type="InterPro" id="IPR006680">
    <property type="entry name" value="Amidohydro-rel"/>
</dbReference>
<evidence type="ECO:0000256" key="1">
    <source>
        <dbReference type="ARBA" id="ARBA00001947"/>
    </source>
</evidence>
<dbReference type="SUPFAM" id="SSF51556">
    <property type="entry name" value="Metallo-dependent hydrolases"/>
    <property type="match status" value="1"/>
</dbReference>
<dbReference type="InterPro" id="IPR051607">
    <property type="entry name" value="Metallo-dep_hydrolases"/>
</dbReference>
<evidence type="ECO:0000313" key="7">
    <source>
        <dbReference type="Proteomes" id="UP001172673"/>
    </source>
</evidence>
<dbReference type="GO" id="GO:0005829">
    <property type="term" value="C:cytosol"/>
    <property type="evidence" value="ECO:0007669"/>
    <property type="project" value="TreeGrafter"/>
</dbReference>
<evidence type="ECO:0000256" key="4">
    <source>
        <dbReference type="ARBA" id="ARBA00022833"/>
    </source>
</evidence>
<keyword evidence="7" id="KW-1185">Reference proteome</keyword>